<protein>
    <submittedName>
        <fullName evidence="2">Uncharacterized protein</fullName>
    </submittedName>
</protein>
<evidence type="ECO:0000313" key="4">
    <source>
        <dbReference type="EMBL" id="CAB4197824.1"/>
    </source>
</evidence>
<reference evidence="2" key="1">
    <citation type="submission" date="2020-05" db="EMBL/GenBank/DDBJ databases">
        <authorList>
            <person name="Chiriac C."/>
            <person name="Salcher M."/>
            <person name="Ghai R."/>
            <person name="Kavagutti S V."/>
        </authorList>
    </citation>
    <scope>NUCLEOTIDE SEQUENCE</scope>
</reference>
<evidence type="ECO:0000313" key="1">
    <source>
        <dbReference type="EMBL" id="CAB4170085.1"/>
    </source>
</evidence>
<sequence length="126" mass="12463">MTTHIDEDMFVVSAGQDLSLTSTKYKLVTLSGTIAATSIAAIGILKYGCASGGNASVIIEGLTKAYAGAAVTTAGYPLAGTSSGFLIAATSGQNVVGKYLGTAAAASGDIISVGVDFTTLGYWNGA</sequence>
<dbReference type="EMBL" id="LR797385">
    <property type="protein sequence ID" value="CAB4212284.1"/>
    <property type="molecule type" value="Genomic_DNA"/>
</dbReference>
<dbReference type="EMBL" id="LR798371">
    <property type="protein sequence ID" value="CAB5227124.1"/>
    <property type="molecule type" value="Genomic_DNA"/>
</dbReference>
<dbReference type="EMBL" id="LR796850">
    <property type="protein sequence ID" value="CAB4170085.1"/>
    <property type="molecule type" value="Genomic_DNA"/>
</dbReference>
<gene>
    <name evidence="3" type="ORF">UFOVP1082_58</name>
    <name evidence="4" type="ORF">UFOVP1322_43</name>
    <name evidence="5" type="ORF">UFOVP1434_6</name>
    <name evidence="7" type="ORF">UFOVP1529_17</name>
    <name evidence="6" type="ORF">UFOVP1593_58</name>
    <name evidence="1" type="ORF">UFOVP906_36</name>
    <name evidence="2" type="ORF">UFOVP992_3</name>
</gene>
<name>A0A6J5PY74_9CAUD</name>
<evidence type="ECO:0000313" key="2">
    <source>
        <dbReference type="EMBL" id="CAB4176092.1"/>
    </source>
</evidence>
<proteinExistence type="predicted"/>
<dbReference type="EMBL" id="LR796936">
    <property type="protein sequence ID" value="CAB4176092.1"/>
    <property type="molecule type" value="Genomic_DNA"/>
</dbReference>
<accession>A0A6J5PY74</accession>
<dbReference type="EMBL" id="LR797035">
    <property type="protein sequence ID" value="CAB4183462.1"/>
    <property type="molecule type" value="Genomic_DNA"/>
</dbReference>
<dbReference type="EMBL" id="LR797447">
    <property type="protein sequence ID" value="CAB4217639.1"/>
    <property type="molecule type" value="Genomic_DNA"/>
</dbReference>
<evidence type="ECO:0000313" key="5">
    <source>
        <dbReference type="EMBL" id="CAB4212284.1"/>
    </source>
</evidence>
<evidence type="ECO:0000313" key="7">
    <source>
        <dbReference type="EMBL" id="CAB5227124.1"/>
    </source>
</evidence>
<organism evidence="2">
    <name type="scientific">uncultured Caudovirales phage</name>
    <dbReference type="NCBI Taxonomy" id="2100421"/>
    <lineage>
        <taxon>Viruses</taxon>
        <taxon>Duplodnaviria</taxon>
        <taxon>Heunggongvirae</taxon>
        <taxon>Uroviricota</taxon>
        <taxon>Caudoviricetes</taxon>
        <taxon>Peduoviridae</taxon>
        <taxon>Maltschvirus</taxon>
        <taxon>Maltschvirus maltsch</taxon>
    </lineage>
</organism>
<dbReference type="EMBL" id="LR797256">
    <property type="protein sequence ID" value="CAB4197824.1"/>
    <property type="molecule type" value="Genomic_DNA"/>
</dbReference>
<evidence type="ECO:0000313" key="6">
    <source>
        <dbReference type="EMBL" id="CAB4217639.1"/>
    </source>
</evidence>
<evidence type="ECO:0000313" key="3">
    <source>
        <dbReference type="EMBL" id="CAB4183462.1"/>
    </source>
</evidence>